<dbReference type="EMBL" id="BK015765">
    <property type="protein sequence ID" value="DAE23989.1"/>
    <property type="molecule type" value="Genomic_DNA"/>
</dbReference>
<sequence>MWQYKRNQNELYHYGILGMRWGHRKEYESKGQRKKRLTKENNEEYNEKRSKKPLLSDKQKKYLKIGASVALTALASYGAYKLYKSGKLDKYIDKGKAKINKFLGSKKGKSKLLAGDLGDLGKAKVESILGNTEKAGGLKKLVKPESIAEAIMHANPNRGNEKYAFNCTRCSVSTFLRTNGYDVIAKDSGGKPDNLLGVVENCFKGAKTLEGSAVKFGKSKKDASEFLIKRFGENASGVCGINWKNGGGHAFNWSIKDGIVTFFDGQSKNPSARDVSSYFERIDPNGTLHLARLDNATVNMENIKKYVE</sequence>
<dbReference type="Pfam" id="PF15644">
    <property type="entry name" value="Gln_amidase"/>
    <property type="match status" value="1"/>
</dbReference>
<feature type="domain" description="Tox-PL" evidence="2">
    <location>
        <begin position="166"/>
        <end position="267"/>
    </location>
</feature>
<proteinExistence type="predicted"/>
<protein>
    <submittedName>
        <fullName evidence="3">Papain fold toxin 1, glutamine deamidase</fullName>
    </submittedName>
</protein>
<evidence type="ECO:0000256" key="1">
    <source>
        <dbReference type="SAM" id="MobiDB-lite"/>
    </source>
</evidence>
<feature type="compositionally biased region" description="Basic and acidic residues" evidence="1">
    <location>
        <begin position="38"/>
        <end position="53"/>
    </location>
</feature>
<dbReference type="InterPro" id="IPR055635">
    <property type="entry name" value="DUF7211"/>
</dbReference>
<dbReference type="InterPro" id="IPR028908">
    <property type="entry name" value="Tox-PL_dom"/>
</dbReference>
<reference evidence="3" key="1">
    <citation type="journal article" date="2021" name="Proc. Natl. Acad. Sci. U.S.A.">
        <title>A Catalog of Tens of Thousands of Viruses from Human Metagenomes Reveals Hidden Associations with Chronic Diseases.</title>
        <authorList>
            <person name="Tisza M.J."/>
            <person name="Buck C.B."/>
        </authorList>
    </citation>
    <scope>NUCLEOTIDE SEQUENCE</scope>
    <source>
        <strain evidence="3">CtoiA13</strain>
    </source>
</reference>
<evidence type="ECO:0000313" key="3">
    <source>
        <dbReference type="EMBL" id="DAE23989.1"/>
    </source>
</evidence>
<feature type="region of interest" description="Disordered" evidence="1">
    <location>
        <begin position="32"/>
        <end position="53"/>
    </location>
</feature>
<organism evidence="3">
    <name type="scientific">Siphoviridae sp. ctoiA13</name>
    <dbReference type="NCBI Taxonomy" id="2826462"/>
    <lineage>
        <taxon>Viruses</taxon>
        <taxon>Duplodnaviria</taxon>
        <taxon>Heunggongvirae</taxon>
        <taxon>Uroviricota</taxon>
        <taxon>Caudoviricetes</taxon>
    </lineage>
</organism>
<name>A0A8S5QZ34_9CAUD</name>
<accession>A0A8S5QZ34</accession>
<evidence type="ECO:0000259" key="2">
    <source>
        <dbReference type="Pfam" id="PF15644"/>
    </source>
</evidence>
<dbReference type="Pfam" id="PF23847">
    <property type="entry name" value="DUF7211"/>
    <property type="match status" value="1"/>
</dbReference>